<gene>
    <name evidence="1" type="ORF">COV33_02540</name>
</gene>
<reference evidence="1 2" key="1">
    <citation type="submission" date="2017-09" db="EMBL/GenBank/DDBJ databases">
        <title>Depth-based differentiation of microbial function through sediment-hosted aquifers and enrichment of novel symbionts in the deep terrestrial subsurface.</title>
        <authorList>
            <person name="Probst A.J."/>
            <person name="Ladd B."/>
            <person name="Jarett J.K."/>
            <person name="Geller-Mcgrath D.E."/>
            <person name="Sieber C.M."/>
            <person name="Emerson J.B."/>
            <person name="Anantharaman K."/>
            <person name="Thomas B.C."/>
            <person name="Malmstrom R."/>
            <person name="Stieglmeier M."/>
            <person name="Klingl A."/>
            <person name="Woyke T."/>
            <person name="Ryan C.M."/>
            <person name="Banfield J.F."/>
        </authorList>
    </citation>
    <scope>NUCLEOTIDE SEQUENCE [LARGE SCALE GENOMIC DNA]</scope>
    <source>
        <strain evidence="1">CG10_big_fil_rev_8_21_14_0_10_34_34</strain>
    </source>
</reference>
<sequence length="118" mass="14048">MEIEHRIIKKVKISAFLNCVKDYGFENIEANAHALFRLSQKQRKIFNEETLKKVLWEEKPLDVGVETNGNYNVVYEYKNGKKLRIITNLSTKKLYIVTFYFLNKEQEILFENGKRKKS</sequence>
<evidence type="ECO:0008006" key="3">
    <source>
        <dbReference type="Google" id="ProtNLM"/>
    </source>
</evidence>
<evidence type="ECO:0000313" key="1">
    <source>
        <dbReference type="EMBL" id="PIR39929.1"/>
    </source>
</evidence>
<dbReference type="EMBL" id="PCXM01000045">
    <property type="protein sequence ID" value="PIR39929.1"/>
    <property type="molecule type" value="Genomic_DNA"/>
</dbReference>
<protein>
    <recommendedName>
        <fullName evidence="3">Phage-Barnase-EndoU-ColicinE5/D-RelE like nuclease 3 domain-containing protein</fullName>
    </recommendedName>
</protein>
<dbReference type="AlphaFoldDB" id="A0A2H0R090"/>
<accession>A0A2H0R090</accession>
<dbReference type="Proteomes" id="UP000230828">
    <property type="component" value="Unassembled WGS sequence"/>
</dbReference>
<comment type="caution">
    <text evidence="1">The sequence shown here is derived from an EMBL/GenBank/DDBJ whole genome shotgun (WGS) entry which is preliminary data.</text>
</comment>
<proteinExistence type="predicted"/>
<organism evidence="1 2">
    <name type="scientific">Candidatus Zambryskibacteria bacterium CG10_big_fil_rev_8_21_14_0_10_34_34</name>
    <dbReference type="NCBI Taxonomy" id="1975114"/>
    <lineage>
        <taxon>Bacteria</taxon>
        <taxon>Candidatus Zambryskiibacteriota</taxon>
    </lineage>
</organism>
<evidence type="ECO:0000313" key="2">
    <source>
        <dbReference type="Proteomes" id="UP000230828"/>
    </source>
</evidence>
<name>A0A2H0R090_9BACT</name>